<dbReference type="AlphaFoldDB" id="A0A2P6RU55"/>
<dbReference type="Proteomes" id="UP000238479">
    <property type="component" value="Chromosome 2"/>
</dbReference>
<evidence type="ECO:0000313" key="3">
    <source>
        <dbReference type="Proteomes" id="UP000238479"/>
    </source>
</evidence>
<accession>A0A2P6RU55</accession>
<keyword evidence="1" id="KW-1133">Transmembrane helix</keyword>
<reference evidence="2 3" key="1">
    <citation type="journal article" date="2018" name="Nat. Genet.">
        <title>The Rosa genome provides new insights in the design of modern roses.</title>
        <authorList>
            <person name="Bendahmane M."/>
        </authorList>
    </citation>
    <scope>NUCLEOTIDE SEQUENCE [LARGE SCALE GENOMIC DNA]</scope>
    <source>
        <strain evidence="3">cv. Old Blush</strain>
    </source>
</reference>
<sequence>MPEVIRLLKGRINESSIDKTVDGDDRSQQPLPECRWSLPLWLLISLGGLLHRFAICVGSYLLWFGSALSISTFSLVIG</sequence>
<proteinExistence type="predicted"/>
<comment type="caution">
    <text evidence="2">The sequence shown here is derived from an EMBL/GenBank/DDBJ whole genome shotgun (WGS) entry which is preliminary data.</text>
</comment>
<dbReference type="EMBL" id="PDCK01000040">
    <property type="protein sequence ID" value="PRQ49967.1"/>
    <property type="molecule type" value="Genomic_DNA"/>
</dbReference>
<organism evidence="2 3">
    <name type="scientific">Rosa chinensis</name>
    <name type="common">China rose</name>
    <dbReference type="NCBI Taxonomy" id="74649"/>
    <lineage>
        <taxon>Eukaryota</taxon>
        <taxon>Viridiplantae</taxon>
        <taxon>Streptophyta</taxon>
        <taxon>Embryophyta</taxon>
        <taxon>Tracheophyta</taxon>
        <taxon>Spermatophyta</taxon>
        <taxon>Magnoliopsida</taxon>
        <taxon>eudicotyledons</taxon>
        <taxon>Gunneridae</taxon>
        <taxon>Pentapetalae</taxon>
        <taxon>rosids</taxon>
        <taxon>fabids</taxon>
        <taxon>Rosales</taxon>
        <taxon>Rosaceae</taxon>
        <taxon>Rosoideae</taxon>
        <taxon>Rosoideae incertae sedis</taxon>
        <taxon>Rosa</taxon>
    </lineage>
</organism>
<name>A0A2P6RU55_ROSCH</name>
<protein>
    <submittedName>
        <fullName evidence="2">Uncharacterized protein</fullName>
    </submittedName>
</protein>
<evidence type="ECO:0000313" key="2">
    <source>
        <dbReference type="EMBL" id="PRQ49967.1"/>
    </source>
</evidence>
<keyword evidence="1" id="KW-0472">Membrane</keyword>
<feature type="transmembrane region" description="Helical" evidence="1">
    <location>
        <begin position="60"/>
        <end position="77"/>
    </location>
</feature>
<evidence type="ECO:0000256" key="1">
    <source>
        <dbReference type="SAM" id="Phobius"/>
    </source>
</evidence>
<gene>
    <name evidence="2" type="ORF">RchiOBHm_Chr2g0127831</name>
</gene>
<keyword evidence="1" id="KW-0812">Transmembrane</keyword>
<dbReference type="Gramene" id="PRQ49967">
    <property type="protein sequence ID" value="PRQ49967"/>
    <property type="gene ID" value="RchiOBHm_Chr2g0127831"/>
</dbReference>
<keyword evidence="3" id="KW-1185">Reference proteome</keyword>